<keyword evidence="6" id="KW-0812">Transmembrane</keyword>
<comment type="caution">
    <text evidence="7">The sequence shown here is derived from an EMBL/GenBank/DDBJ whole genome shotgun (WGS) entry which is preliminary data.</text>
</comment>
<evidence type="ECO:0000256" key="4">
    <source>
        <dbReference type="ARBA" id="ARBA00023136"/>
    </source>
</evidence>
<organism evidence="7 8">
    <name type="scientific">Rhynchospora tenuis</name>
    <dbReference type="NCBI Taxonomy" id="198213"/>
    <lineage>
        <taxon>Eukaryota</taxon>
        <taxon>Viridiplantae</taxon>
        <taxon>Streptophyta</taxon>
        <taxon>Embryophyta</taxon>
        <taxon>Tracheophyta</taxon>
        <taxon>Spermatophyta</taxon>
        <taxon>Magnoliopsida</taxon>
        <taxon>Liliopsida</taxon>
        <taxon>Poales</taxon>
        <taxon>Cyperaceae</taxon>
        <taxon>Cyperoideae</taxon>
        <taxon>Rhynchosporeae</taxon>
        <taxon>Rhynchospora</taxon>
    </lineage>
</organism>
<dbReference type="AlphaFoldDB" id="A0AAD6F071"/>
<keyword evidence="2" id="KW-0328">Glycosyltransferase</keyword>
<keyword evidence="3" id="KW-0808">Transferase</keyword>
<accession>A0AAD6F071</accession>
<reference evidence="7 8" key="1">
    <citation type="journal article" date="2022" name="Cell">
        <title>Repeat-based holocentromeres influence genome architecture and karyotype evolution.</title>
        <authorList>
            <person name="Hofstatter P.G."/>
            <person name="Thangavel G."/>
            <person name="Lux T."/>
            <person name="Neumann P."/>
            <person name="Vondrak T."/>
            <person name="Novak P."/>
            <person name="Zhang M."/>
            <person name="Costa L."/>
            <person name="Castellani M."/>
            <person name="Scott A."/>
            <person name="Toegelov H."/>
            <person name="Fuchs J."/>
            <person name="Mata-Sucre Y."/>
            <person name="Dias Y."/>
            <person name="Vanzela A.L.L."/>
            <person name="Huettel B."/>
            <person name="Almeida C.C.S."/>
            <person name="Simkova H."/>
            <person name="Souza G."/>
            <person name="Pedrosa-Harand A."/>
            <person name="Macas J."/>
            <person name="Mayer K.F.X."/>
            <person name="Houben A."/>
            <person name="Marques A."/>
        </authorList>
    </citation>
    <scope>NUCLEOTIDE SEQUENCE [LARGE SCALE GENOMIC DNA]</scope>
    <source>
        <strain evidence="7">RhyTen1mFocal</strain>
    </source>
</reference>
<protein>
    <submittedName>
        <fullName evidence="7">Uncharacterized protein</fullName>
    </submittedName>
</protein>
<dbReference type="Proteomes" id="UP001210211">
    <property type="component" value="Unassembled WGS sequence"/>
</dbReference>
<dbReference type="GO" id="GO:0016757">
    <property type="term" value="F:glycosyltransferase activity"/>
    <property type="evidence" value="ECO:0007669"/>
    <property type="project" value="UniProtKB-KW"/>
</dbReference>
<sequence length="379" mass="43721">MRHSQKSKGGEDEENSLAKLLSSLFIFVFGFLIGLSVYSNFNFNQYHVPKPSSIVPKPIHFVSNCNRDTSTLEDFIKPEKLLHGMKDKELFWRASVVPKMEEFPFERVPKVAFMFLTKGPLHLGPIWERFFKGHEDLFSIYVHPPPGYRLNVSEDSVFYGRQIPSGEVSWGSITLLDAEKRLLANALLDFQNERFVLISESCIPVFNFQMVYNYLMNSGHSFVDSFDENTPQGRGRYSRHMFPDIRLYQWRKGSQWFEASRKLAVSIVGETRYYEIFKKYCLPSCYPDEHYIPTYVNMFFGEVNANRSVTWVDWSRGGPHPATYGGSDITAGFIRAIRDNGTFCMYNSNPTSVCFLFARKFAPSALQPLLNLSSTVMEF</sequence>
<name>A0AAD6F071_9POAL</name>
<keyword evidence="4 6" id="KW-0472">Membrane</keyword>
<dbReference type="PANTHER" id="PTHR31042">
    <property type="entry name" value="CORE-2/I-BRANCHING BETA-1,6-N-ACETYLGLUCOSAMINYLTRANSFERASE FAMILY PROTEIN-RELATED"/>
    <property type="match status" value="1"/>
</dbReference>
<dbReference type="EMBL" id="JAMRDG010000001">
    <property type="protein sequence ID" value="KAJ3707742.1"/>
    <property type="molecule type" value="Genomic_DNA"/>
</dbReference>
<comment type="subcellular location">
    <subcellularLocation>
        <location evidence="1">Membrane</location>
        <topology evidence="1">Single-pass type II membrane protein</topology>
    </subcellularLocation>
</comment>
<evidence type="ECO:0000256" key="2">
    <source>
        <dbReference type="ARBA" id="ARBA00022676"/>
    </source>
</evidence>
<keyword evidence="6" id="KW-1133">Transmembrane helix</keyword>
<keyword evidence="8" id="KW-1185">Reference proteome</keyword>
<dbReference type="GO" id="GO:0016020">
    <property type="term" value="C:membrane"/>
    <property type="evidence" value="ECO:0007669"/>
    <property type="project" value="UniProtKB-SubCell"/>
</dbReference>
<dbReference type="Pfam" id="PF02485">
    <property type="entry name" value="Branch"/>
    <property type="match status" value="1"/>
</dbReference>
<gene>
    <name evidence="7" type="ORF">LUZ61_011447</name>
</gene>
<dbReference type="PANTHER" id="PTHR31042:SF3">
    <property type="entry name" value="OS08G0110400 PROTEIN"/>
    <property type="match status" value="1"/>
</dbReference>
<keyword evidence="5" id="KW-0325">Glycoprotein</keyword>
<evidence type="ECO:0000256" key="3">
    <source>
        <dbReference type="ARBA" id="ARBA00022679"/>
    </source>
</evidence>
<dbReference type="InterPro" id="IPR003406">
    <property type="entry name" value="Glyco_trans_14"/>
</dbReference>
<evidence type="ECO:0000256" key="6">
    <source>
        <dbReference type="SAM" id="Phobius"/>
    </source>
</evidence>
<evidence type="ECO:0000256" key="5">
    <source>
        <dbReference type="ARBA" id="ARBA00023180"/>
    </source>
</evidence>
<evidence type="ECO:0000313" key="8">
    <source>
        <dbReference type="Proteomes" id="UP001210211"/>
    </source>
</evidence>
<dbReference type="InterPro" id="IPR044174">
    <property type="entry name" value="BC10-like"/>
</dbReference>
<evidence type="ECO:0000256" key="1">
    <source>
        <dbReference type="ARBA" id="ARBA00004606"/>
    </source>
</evidence>
<proteinExistence type="predicted"/>
<evidence type="ECO:0000313" key="7">
    <source>
        <dbReference type="EMBL" id="KAJ3707742.1"/>
    </source>
</evidence>
<feature type="transmembrane region" description="Helical" evidence="6">
    <location>
        <begin position="20"/>
        <end position="41"/>
    </location>
</feature>